<dbReference type="Pfam" id="PF13354">
    <property type="entry name" value="Beta-lactamase2"/>
    <property type="match status" value="1"/>
</dbReference>
<accession>A0A0R2C4Y1</accession>
<protein>
    <submittedName>
        <fullName evidence="2">Beta-lactamase class A</fullName>
    </submittedName>
</protein>
<dbReference type="RefSeq" id="WP_010579742.1">
    <property type="nucleotide sequence ID" value="NZ_AHYZ01000032.1"/>
</dbReference>
<dbReference type="InterPro" id="IPR000871">
    <property type="entry name" value="Beta-lactam_class-A"/>
</dbReference>
<proteinExistence type="predicted"/>
<dbReference type="PATRIC" id="fig|1133569.4.peg.1626"/>
<dbReference type="PANTHER" id="PTHR35333">
    <property type="entry name" value="BETA-LACTAMASE"/>
    <property type="match status" value="1"/>
</dbReference>
<dbReference type="GO" id="GO:0008800">
    <property type="term" value="F:beta-lactamase activity"/>
    <property type="evidence" value="ECO:0007669"/>
    <property type="project" value="InterPro"/>
</dbReference>
<dbReference type="eggNOG" id="COG2367">
    <property type="taxonomic scope" value="Bacteria"/>
</dbReference>
<name>A0A0R2C4Y1_9LACO</name>
<dbReference type="GO" id="GO:0030655">
    <property type="term" value="P:beta-lactam antibiotic catabolic process"/>
    <property type="evidence" value="ECO:0007669"/>
    <property type="project" value="InterPro"/>
</dbReference>
<comment type="caution">
    <text evidence="2">The sequence shown here is derived from an EMBL/GenBank/DDBJ whole genome shotgun (WGS) entry which is preliminary data.</text>
</comment>
<dbReference type="Proteomes" id="UP000051576">
    <property type="component" value="Unassembled WGS sequence"/>
</dbReference>
<organism evidence="2 3">
    <name type="scientific">Liquorilactobacillus vini DSM 20605</name>
    <dbReference type="NCBI Taxonomy" id="1133569"/>
    <lineage>
        <taxon>Bacteria</taxon>
        <taxon>Bacillati</taxon>
        <taxon>Bacillota</taxon>
        <taxon>Bacilli</taxon>
        <taxon>Lactobacillales</taxon>
        <taxon>Lactobacillaceae</taxon>
        <taxon>Liquorilactobacillus</taxon>
    </lineage>
</organism>
<dbReference type="STRING" id="1133569.FD21_GL001484"/>
<sequence length="253" mass="28987">MDLKISLNRILKNCSFSVAVLIAAPDHQPFYSLNSQQQFRSASLIKLAIAAYLNANFQSQILHKMIQINDHEIVGGSGILYHLQQRNWLVSDLIDLMLSVSDNTATNVLLDYFGIEKINDWLGSNYPEIELKRYMLTKPLKGENTLNLNSLMNLWQELLADKTSILKMIKLALQNQQNTFKLRADAHFNGFSGTIYNKTGELSQEEHDFARFCYGKRTIDCGVLTHFSQHSQRIQAVRLEQQIGSLLMKYLME</sequence>
<feature type="domain" description="Beta-lactamase class A catalytic" evidence="1">
    <location>
        <begin position="27"/>
        <end position="211"/>
    </location>
</feature>
<dbReference type="Gene3D" id="3.40.710.10">
    <property type="entry name" value="DD-peptidase/beta-lactamase superfamily"/>
    <property type="match status" value="1"/>
</dbReference>
<gene>
    <name evidence="2" type="ORF">FD21_GL001484</name>
</gene>
<evidence type="ECO:0000313" key="3">
    <source>
        <dbReference type="Proteomes" id="UP000051576"/>
    </source>
</evidence>
<dbReference type="AlphaFoldDB" id="A0A0R2C4Y1"/>
<evidence type="ECO:0000313" key="2">
    <source>
        <dbReference type="EMBL" id="KRM86664.1"/>
    </source>
</evidence>
<dbReference type="InterPro" id="IPR012338">
    <property type="entry name" value="Beta-lactam/transpept-like"/>
</dbReference>
<dbReference type="SUPFAM" id="SSF56601">
    <property type="entry name" value="beta-lactamase/transpeptidase-like"/>
    <property type="match status" value="1"/>
</dbReference>
<dbReference type="PANTHER" id="PTHR35333:SF3">
    <property type="entry name" value="BETA-LACTAMASE-TYPE TRANSPEPTIDASE FOLD CONTAINING PROTEIN"/>
    <property type="match status" value="1"/>
</dbReference>
<evidence type="ECO:0000259" key="1">
    <source>
        <dbReference type="Pfam" id="PF13354"/>
    </source>
</evidence>
<reference evidence="2 3" key="1">
    <citation type="journal article" date="2015" name="Genome Announc.">
        <title>Expanding the biotechnology potential of lactobacilli through comparative genomics of 213 strains and associated genera.</title>
        <authorList>
            <person name="Sun Z."/>
            <person name="Harris H.M."/>
            <person name="McCann A."/>
            <person name="Guo C."/>
            <person name="Argimon S."/>
            <person name="Zhang W."/>
            <person name="Yang X."/>
            <person name="Jeffery I.B."/>
            <person name="Cooney J.C."/>
            <person name="Kagawa T.F."/>
            <person name="Liu W."/>
            <person name="Song Y."/>
            <person name="Salvetti E."/>
            <person name="Wrobel A."/>
            <person name="Rasinkangas P."/>
            <person name="Parkhill J."/>
            <person name="Rea M.C."/>
            <person name="O'Sullivan O."/>
            <person name="Ritari J."/>
            <person name="Douillard F.P."/>
            <person name="Paul Ross R."/>
            <person name="Yang R."/>
            <person name="Briner A.E."/>
            <person name="Felis G.E."/>
            <person name="de Vos W.M."/>
            <person name="Barrangou R."/>
            <person name="Klaenhammer T.R."/>
            <person name="Caufield P.W."/>
            <person name="Cui Y."/>
            <person name="Zhang H."/>
            <person name="O'Toole P.W."/>
        </authorList>
    </citation>
    <scope>NUCLEOTIDE SEQUENCE [LARGE SCALE GENOMIC DNA]</scope>
    <source>
        <strain evidence="2 3">DSM 20605</strain>
    </source>
</reference>
<keyword evidence="3" id="KW-1185">Reference proteome</keyword>
<dbReference type="EMBL" id="AYYX01000044">
    <property type="protein sequence ID" value="KRM86664.1"/>
    <property type="molecule type" value="Genomic_DNA"/>
</dbReference>
<dbReference type="InterPro" id="IPR045155">
    <property type="entry name" value="Beta-lactam_cat"/>
</dbReference>
<dbReference type="GO" id="GO:0046677">
    <property type="term" value="P:response to antibiotic"/>
    <property type="evidence" value="ECO:0007669"/>
    <property type="project" value="InterPro"/>
</dbReference>